<dbReference type="AlphaFoldDB" id="A0A843VYL2"/>
<dbReference type="PANTHER" id="PTHR45717">
    <property type="entry name" value="OS12G0527900 PROTEIN"/>
    <property type="match status" value="1"/>
</dbReference>
<evidence type="ECO:0000313" key="5">
    <source>
        <dbReference type="Proteomes" id="UP000652761"/>
    </source>
</evidence>
<evidence type="ECO:0000256" key="1">
    <source>
        <dbReference type="ARBA" id="ARBA00007626"/>
    </source>
</evidence>
<accession>A0A843VYL2</accession>
<feature type="repeat" description="PPR" evidence="3">
    <location>
        <begin position="161"/>
        <end position="195"/>
    </location>
</feature>
<keyword evidence="5" id="KW-1185">Reference proteome</keyword>
<dbReference type="PANTHER" id="PTHR45717:SF4">
    <property type="entry name" value="OS04G0450200 PROTEIN"/>
    <property type="match status" value="1"/>
</dbReference>
<proteinExistence type="inferred from homology"/>
<dbReference type="Pfam" id="PF01535">
    <property type="entry name" value="PPR"/>
    <property type="match status" value="2"/>
</dbReference>
<dbReference type="SUPFAM" id="SSF48452">
    <property type="entry name" value="TPR-like"/>
    <property type="match status" value="1"/>
</dbReference>
<dbReference type="NCBIfam" id="TIGR00756">
    <property type="entry name" value="PPR"/>
    <property type="match status" value="1"/>
</dbReference>
<evidence type="ECO:0000256" key="2">
    <source>
        <dbReference type="ARBA" id="ARBA00022737"/>
    </source>
</evidence>
<comment type="caution">
    <text evidence="4">The sequence shown here is derived from an EMBL/GenBank/DDBJ whole genome shotgun (WGS) entry which is preliminary data.</text>
</comment>
<keyword evidence="2" id="KW-0677">Repeat</keyword>
<dbReference type="GO" id="GO:0005739">
    <property type="term" value="C:mitochondrion"/>
    <property type="evidence" value="ECO:0007669"/>
    <property type="project" value="TreeGrafter"/>
</dbReference>
<organism evidence="4 5">
    <name type="scientific">Colocasia esculenta</name>
    <name type="common">Wild taro</name>
    <name type="synonym">Arum esculentum</name>
    <dbReference type="NCBI Taxonomy" id="4460"/>
    <lineage>
        <taxon>Eukaryota</taxon>
        <taxon>Viridiplantae</taxon>
        <taxon>Streptophyta</taxon>
        <taxon>Embryophyta</taxon>
        <taxon>Tracheophyta</taxon>
        <taxon>Spermatophyta</taxon>
        <taxon>Magnoliopsida</taxon>
        <taxon>Liliopsida</taxon>
        <taxon>Araceae</taxon>
        <taxon>Aroideae</taxon>
        <taxon>Colocasieae</taxon>
        <taxon>Colocasia</taxon>
    </lineage>
</organism>
<evidence type="ECO:0008006" key="6">
    <source>
        <dbReference type="Google" id="ProtNLM"/>
    </source>
</evidence>
<sequence>MSASSFRAAAAVAVRRNLSRGIPYGPITNLRSVMPFFLVERAITTEALPSVFSTREDPGEDDLKARIFRLRFPKRSATAAVEKWVGEGKKVMAAELRRIAGDLRRAQRFKHALEISEWMLTHQAHELSDSDYAVRIDLINKVFGTAAAEEFFEGLPSTAKNCETYTALLHAYAGAKLVEKAESLFERIKESSVPLSTLAYNEIMTLYVSIGQADKVILVAEELRNSSVSSDLFTYNLWISACAYKMDIDGIRKILDEMCCDPNCNSDWKTYVQLTDIYISTCHLKNTMNSLVEADDTKPKWITYDFLVILYTALGNKERVDEIWKSLQLTSQNMSTRSYVCIISSYLTLGHLKEVAEILDEWKQVKGLEFDLSVCNRLYDAFLKADLVPIAENLRQLMLERDHELVNIFGKQRRVEDPREHQT</sequence>
<evidence type="ECO:0000256" key="3">
    <source>
        <dbReference type="PROSITE-ProRule" id="PRU00708"/>
    </source>
</evidence>
<comment type="similarity">
    <text evidence="1">Belongs to the PPR family. P subfamily.</text>
</comment>
<dbReference type="Proteomes" id="UP000652761">
    <property type="component" value="Unassembled WGS sequence"/>
</dbReference>
<reference evidence="4" key="1">
    <citation type="submission" date="2017-07" db="EMBL/GenBank/DDBJ databases">
        <title>Taro Niue Genome Assembly and Annotation.</title>
        <authorList>
            <person name="Atibalentja N."/>
            <person name="Keating K."/>
            <person name="Fields C.J."/>
        </authorList>
    </citation>
    <scope>NUCLEOTIDE SEQUENCE</scope>
    <source>
        <strain evidence="4">Niue_2</strain>
        <tissue evidence="4">Leaf</tissue>
    </source>
</reference>
<dbReference type="OrthoDB" id="185373at2759"/>
<dbReference type="PROSITE" id="PS51375">
    <property type="entry name" value="PPR"/>
    <property type="match status" value="1"/>
</dbReference>
<evidence type="ECO:0000313" key="4">
    <source>
        <dbReference type="EMBL" id="MQM01999.1"/>
    </source>
</evidence>
<dbReference type="EMBL" id="NMUH01002772">
    <property type="protein sequence ID" value="MQM01999.1"/>
    <property type="molecule type" value="Genomic_DNA"/>
</dbReference>
<dbReference type="GO" id="GO:0003729">
    <property type="term" value="F:mRNA binding"/>
    <property type="evidence" value="ECO:0007669"/>
    <property type="project" value="UniProtKB-ARBA"/>
</dbReference>
<name>A0A843VYL2_COLES</name>
<protein>
    <recommendedName>
        <fullName evidence="6">Pentatricopeptide repeat-containing protein</fullName>
    </recommendedName>
</protein>
<dbReference type="Gene3D" id="1.25.40.10">
    <property type="entry name" value="Tetratricopeptide repeat domain"/>
    <property type="match status" value="2"/>
</dbReference>
<dbReference type="InterPro" id="IPR011990">
    <property type="entry name" value="TPR-like_helical_dom_sf"/>
</dbReference>
<gene>
    <name evidence="4" type="ORF">Taro_034763</name>
</gene>
<dbReference type="Pfam" id="PF13812">
    <property type="entry name" value="PPR_3"/>
    <property type="match status" value="1"/>
</dbReference>
<dbReference type="InterPro" id="IPR002885">
    <property type="entry name" value="PPR_rpt"/>
</dbReference>